<keyword evidence="1" id="KW-0812">Transmembrane</keyword>
<reference evidence="3 4" key="1">
    <citation type="submission" date="2009-02" db="EMBL/GenBank/DDBJ databases">
        <title>Sequencing of the draft genome and assembly of Dethiobacter alkaliphilus AHT 1.</title>
        <authorList>
            <consortium name="US DOE Joint Genome Institute (JGI-PGF)"/>
            <person name="Lucas S."/>
            <person name="Copeland A."/>
            <person name="Lapidus A."/>
            <person name="Glavina del Rio T."/>
            <person name="Dalin E."/>
            <person name="Tice H."/>
            <person name="Bruce D."/>
            <person name="Goodwin L."/>
            <person name="Pitluck S."/>
            <person name="Larimer F."/>
            <person name="Land M.L."/>
            <person name="Hauser L."/>
            <person name="Muyzer G."/>
        </authorList>
    </citation>
    <scope>NUCLEOTIDE SEQUENCE [LARGE SCALE GENOMIC DNA]</scope>
    <source>
        <strain evidence="3 4">AHT 1</strain>
    </source>
</reference>
<proteinExistence type="predicted"/>
<dbReference type="PANTHER" id="PTHR35793">
    <property type="entry name" value="INNER MEMBRANE PROTEIN YJIG"/>
    <property type="match status" value="1"/>
</dbReference>
<feature type="transmembrane region" description="Helical" evidence="1">
    <location>
        <begin position="294"/>
        <end position="312"/>
    </location>
</feature>
<dbReference type="STRING" id="555088.DealDRAFT_0900"/>
<gene>
    <name evidence="3" type="ORF">DealDRAFT_0900</name>
</gene>
<dbReference type="AlphaFoldDB" id="C0GEJ1"/>
<dbReference type="InterPro" id="IPR052549">
    <property type="entry name" value="SpmB"/>
</dbReference>
<feature type="transmembrane region" description="Helical" evidence="1">
    <location>
        <begin position="264"/>
        <end position="282"/>
    </location>
</feature>
<evidence type="ECO:0000313" key="4">
    <source>
        <dbReference type="Proteomes" id="UP000006443"/>
    </source>
</evidence>
<keyword evidence="1" id="KW-1133">Transmembrane helix</keyword>
<dbReference type="PANTHER" id="PTHR35793:SF2">
    <property type="entry name" value="INNER MEMBRANE PROTEIN YJIG"/>
    <property type="match status" value="1"/>
</dbReference>
<keyword evidence="4" id="KW-1185">Reference proteome</keyword>
<dbReference type="EMBL" id="ACJM01000003">
    <property type="protein sequence ID" value="EEG78485.1"/>
    <property type="molecule type" value="Genomic_DNA"/>
</dbReference>
<evidence type="ECO:0000256" key="1">
    <source>
        <dbReference type="SAM" id="Phobius"/>
    </source>
</evidence>
<dbReference type="Pfam" id="PF07670">
    <property type="entry name" value="Gate"/>
    <property type="match status" value="1"/>
</dbReference>
<dbReference type="RefSeq" id="WP_008515260.1">
    <property type="nucleotide sequence ID" value="NZ_ACJM01000003.1"/>
</dbReference>
<accession>C0GEJ1</accession>
<dbReference type="GO" id="GO:0005886">
    <property type="term" value="C:plasma membrane"/>
    <property type="evidence" value="ECO:0007669"/>
    <property type="project" value="TreeGrafter"/>
</dbReference>
<evidence type="ECO:0000259" key="2">
    <source>
        <dbReference type="Pfam" id="PF07670"/>
    </source>
</evidence>
<comment type="caution">
    <text evidence="3">The sequence shown here is derived from an EMBL/GenBank/DDBJ whole genome shotgun (WGS) entry which is preliminary data.</text>
</comment>
<sequence length="313" mass="32855">MQNIIELLLTSGETGINLALYVLLPVMVIMMSFMKVLEEKGILGRVALKLSPILILFGLPGLGVFAILQVMFVNFAAPLSTLKIIERDIHISKQKIAATLAAIMAMSQANVTFPLAVAGLNVPVALATSLAGGLLAGFVAYRLTDTEDSGEEGQNNKKIIEAAPVEKRGILQTINRGGEEGVHIVFSTLPALILALLFVNILRSVGAIDLLETALSPLLVSIGVPGIAVLPMITKYLAGGTAMMAITLDLVAEGALTATELNRIAGFAINTLDPVAFAVLFSSGPRVASVGKPAIIGALVGILLRTIIHFIIF</sequence>
<feature type="transmembrane region" description="Helical" evidence="1">
    <location>
        <begin position="214"/>
        <end position="234"/>
    </location>
</feature>
<evidence type="ECO:0000313" key="3">
    <source>
        <dbReference type="EMBL" id="EEG78485.1"/>
    </source>
</evidence>
<dbReference type="Proteomes" id="UP000006443">
    <property type="component" value="Unassembled WGS sequence"/>
</dbReference>
<feature type="transmembrane region" description="Helical" evidence="1">
    <location>
        <begin position="96"/>
        <end position="117"/>
    </location>
</feature>
<feature type="transmembrane region" description="Helical" evidence="1">
    <location>
        <begin position="53"/>
        <end position="76"/>
    </location>
</feature>
<feature type="transmembrane region" description="Helical" evidence="1">
    <location>
        <begin position="124"/>
        <end position="143"/>
    </location>
</feature>
<protein>
    <recommendedName>
        <fullName evidence="2">Nucleoside transporter/FeoB GTPase Gate domain-containing protein</fullName>
    </recommendedName>
</protein>
<dbReference type="eggNOG" id="COG0700">
    <property type="taxonomic scope" value="Bacteria"/>
</dbReference>
<feature type="transmembrane region" description="Helical" evidence="1">
    <location>
        <begin position="181"/>
        <end position="202"/>
    </location>
</feature>
<dbReference type="InterPro" id="IPR011642">
    <property type="entry name" value="Gate_dom"/>
</dbReference>
<name>C0GEJ1_DETAL</name>
<feature type="transmembrane region" description="Helical" evidence="1">
    <location>
        <begin position="15"/>
        <end position="33"/>
    </location>
</feature>
<organism evidence="3 4">
    <name type="scientific">Dethiobacter alkaliphilus AHT 1</name>
    <dbReference type="NCBI Taxonomy" id="555088"/>
    <lineage>
        <taxon>Bacteria</taxon>
        <taxon>Bacillati</taxon>
        <taxon>Bacillota</taxon>
        <taxon>Dethiobacteria</taxon>
        <taxon>Dethiobacterales</taxon>
        <taxon>Dethiobacteraceae</taxon>
        <taxon>Dethiobacter</taxon>
    </lineage>
</organism>
<feature type="domain" description="Nucleoside transporter/FeoB GTPase Gate" evidence="2">
    <location>
        <begin position="21"/>
        <end position="106"/>
    </location>
</feature>
<dbReference type="OrthoDB" id="1949361at2"/>
<keyword evidence="1" id="KW-0472">Membrane</keyword>